<dbReference type="AlphaFoldDB" id="A0AAQ3L3I9"/>
<protein>
    <submittedName>
        <fullName evidence="1">Uncharacterized protein</fullName>
    </submittedName>
</protein>
<evidence type="ECO:0000313" key="1">
    <source>
        <dbReference type="EMBL" id="WOL19445.1"/>
    </source>
</evidence>
<reference evidence="1 2" key="1">
    <citation type="submission" date="2023-10" db="EMBL/GenBank/DDBJ databases">
        <title>Chromosome-scale genome assembly provides insights into flower coloration mechanisms of Canna indica.</title>
        <authorList>
            <person name="Li C."/>
        </authorList>
    </citation>
    <scope>NUCLEOTIDE SEQUENCE [LARGE SCALE GENOMIC DNA]</scope>
    <source>
        <tissue evidence="1">Flower</tissue>
    </source>
</reference>
<accession>A0AAQ3L3I9</accession>
<dbReference type="EMBL" id="CP136898">
    <property type="protein sequence ID" value="WOL19445.1"/>
    <property type="molecule type" value="Genomic_DNA"/>
</dbReference>
<keyword evidence="2" id="KW-1185">Reference proteome</keyword>
<organism evidence="1 2">
    <name type="scientific">Canna indica</name>
    <name type="common">Indian-shot</name>
    <dbReference type="NCBI Taxonomy" id="4628"/>
    <lineage>
        <taxon>Eukaryota</taxon>
        <taxon>Viridiplantae</taxon>
        <taxon>Streptophyta</taxon>
        <taxon>Embryophyta</taxon>
        <taxon>Tracheophyta</taxon>
        <taxon>Spermatophyta</taxon>
        <taxon>Magnoliopsida</taxon>
        <taxon>Liliopsida</taxon>
        <taxon>Zingiberales</taxon>
        <taxon>Cannaceae</taxon>
        <taxon>Canna</taxon>
    </lineage>
</organism>
<evidence type="ECO:0000313" key="2">
    <source>
        <dbReference type="Proteomes" id="UP001327560"/>
    </source>
</evidence>
<dbReference type="Proteomes" id="UP001327560">
    <property type="component" value="Chromosome 9"/>
</dbReference>
<sequence length="134" mass="14912">MISSSKSSDDELILVGMELDLVGEDLDQRLEHIVGILIRHRLGPLIVDLRNLRQHRHGVDSCLGASPLEDGHRQLRALGLQQERHRRFLRRGEEGEDAEGLLAGAEGGEIGVLRGRGDDVENDLDASRFHQIVL</sequence>
<name>A0AAQ3L3I9_9LILI</name>
<proteinExistence type="predicted"/>
<gene>
    <name evidence="1" type="ORF">Cni_G28243</name>
</gene>